<dbReference type="PATRIC" id="fig|1444770.3.peg.642"/>
<dbReference type="AlphaFoldDB" id="Z9JLS0"/>
<dbReference type="EMBL" id="JAJPPU010000001">
    <property type="protein sequence ID" value="MCD8472374.1"/>
    <property type="molecule type" value="Genomic_DNA"/>
</dbReference>
<dbReference type="Proteomes" id="UP001430701">
    <property type="component" value="Unassembled WGS sequence"/>
</dbReference>
<evidence type="ECO:0000313" key="2">
    <source>
        <dbReference type="EMBL" id="MCD8472374.1"/>
    </source>
</evidence>
<evidence type="ECO:0000313" key="4">
    <source>
        <dbReference type="Proteomes" id="UP001430701"/>
    </source>
</evidence>
<dbReference type="GeneID" id="68901392"/>
<gene>
    <name evidence="1" type="ORF">AF72_02665</name>
    <name evidence="2" type="ORF">LPH55_02525</name>
</gene>
<accession>Z9JLS0</accession>
<organism evidence="1 3">
    <name type="scientific">Xylella taiwanensis</name>
    <dbReference type="NCBI Taxonomy" id="1444770"/>
    <lineage>
        <taxon>Bacteria</taxon>
        <taxon>Pseudomonadati</taxon>
        <taxon>Pseudomonadota</taxon>
        <taxon>Gammaproteobacteria</taxon>
        <taxon>Lysobacterales</taxon>
        <taxon>Lysobacteraceae</taxon>
        <taxon>Xylella</taxon>
    </lineage>
</organism>
<dbReference type="KEGG" id="xtw:AB672_08795"/>
<protein>
    <submittedName>
        <fullName evidence="1">Uncharacterized protein</fullName>
    </submittedName>
</protein>
<name>Z9JLS0_9GAMM</name>
<reference evidence="1 3" key="1">
    <citation type="journal article" date="2014" name="Genome Announc.">
        <title>Draft Genome Sequence of Xylella fastidiosa Pear Leaf Scorch Strain in Taiwan.</title>
        <authorList>
            <person name="Su C.C."/>
            <person name="Deng W.L."/>
            <person name="Jan F.J."/>
            <person name="Chang C.J."/>
            <person name="Huang H."/>
            <person name="Chen J."/>
        </authorList>
    </citation>
    <scope>NUCLEOTIDE SEQUENCE [LARGE SCALE GENOMIC DNA]</scope>
    <source>
        <strain evidence="1 3">PLS229</strain>
    </source>
</reference>
<reference evidence="2" key="2">
    <citation type="submission" date="2021-11" db="EMBL/GenBank/DDBJ databases">
        <title>Genome sequence of Xylella taiwanensis PLS432.</title>
        <authorList>
            <person name="Weng L.-W."/>
            <person name="Su C.-C."/>
            <person name="Tsai C.-W."/>
            <person name="Kuo C.-H."/>
        </authorList>
    </citation>
    <scope>NUCLEOTIDE SEQUENCE</scope>
    <source>
        <strain evidence="2">PLS432</strain>
    </source>
</reference>
<evidence type="ECO:0000313" key="1">
    <source>
        <dbReference type="EMBL" id="EWS79094.1"/>
    </source>
</evidence>
<dbReference type="RefSeq" id="WP_114867174.1">
    <property type="nucleotide sequence ID" value="NZ_CP053627.1"/>
</dbReference>
<proteinExistence type="predicted"/>
<comment type="caution">
    <text evidence="1">The sequence shown here is derived from an EMBL/GenBank/DDBJ whole genome shotgun (WGS) entry which is preliminary data.</text>
</comment>
<sequence>MITEMGAVFASMYEVVLSMALNDLVIADGNDVVLLKLPEKRRCDQMPDLVKATVVVTMHLSS</sequence>
<keyword evidence="4" id="KW-1185">Reference proteome</keyword>
<dbReference type="EMBL" id="JDSQ01000003">
    <property type="protein sequence ID" value="EWS79094.1"/>
    <property type="molecule type" value="Genomic_DNA"/>
</dbReference>
<dbReference type="Proteomes" id="UP000020406">
    <property type="component" value="Unassembled WGS sequence"/>
</dbReference>
<evidence type="ECO:0000313" key="3">
    <source>
        <dbReference type="Proteomes" id="UP000020406"/>
    </source>
</evidence>